<dbReference type="InterPro" id="IPR016161">
    <property type="entry name" value="Ald_DH/histidinol_DH"/>
</dbReference>
<dbReference type="FunFam" id="3.40.605.10:FF:000007">
    <property type="entry name" value="NAD/NADP-dependent betaine aldehyde dehydrogenase"/>
    <property type="match status" value="1"/>
</dbReference>
<evidence type="ECO:0000256" key="2">
    <source>
        <dbReference type="ARBA" id="ARBA00023002"/>
    </source>
</evidence>
<dbReference type="FunFam" id="3.40.309.10:FF:000009">
    <property type="entry name" value="Aldehyde dehydrogenase A"/>
    <property type="match status" value="1"/>
</dbReference>
<dbReference type="PROSITE" id="PS00070">
    <property type="entry name" value="ALDEHYDE_DEHYDR_CYS"/>
    <property type="match status" value="1"/>
</dbReference>
<proteinExistence type="inferred from homology"/>
<keyword evidence="2 4" id="KW-0560">Oxidoreductase</keyword>
<evidence type="ECO:0000256" key="1">
    <source>
        <dbReference type="ARBA" id="ARBA00009986"/>
    </source>
</evidence>
<evidence type="ECO:0000256" key="3">
    <source>
        <dbReference type="PROSITE-ProRule" id="PRU10007"/>
    </source>
</evidence>
<sequence>MEGNLTEYKLLIDGALCDGASSMAVLNPATEEILARCPRASLAQLDQAVAAAKRAAPLWAATPIEARRSALRKIAEILRANATELARLLTQENGKPLSIASIEIEFSAKFFEYFAELDLSPKIVDKSFGGQAELQRRPLGVVAAIIPWNFPVLIVAFKLPAALLAGNTVVLKPAPTTPLATLRIGELLKDVLPPGVLNIITDDNDLGAALSSHPDIAKVTFTGSAATGRKVMTSAANTLKRLTLELGGNDAAIVLDDVDCRAVAQDVFMGAFQNSGQVCLALKRLYVHESIYDEMCEALKAIAEQSIVGNGLDEGVQLGPIQNRMQYEKLKGILEDSAEQGTILTGGLMEDRAGYFIRPTIVRDISEGARLVDEEQFGPILPVIKYTDPEDALRRANDSEYGLGGSIWSSDVERARALANRLQSGTIWINTHMGMSPEIPFGGAKQSGIGLEFGEEGLAEFTQLTCIHLSM</sequence>
<gene>
    <name evidence="6" type="ordered locus">Swit_1605</name>
</gene>
<organism evidence="6 7">
    <name type="scientific">Rhizorhabdus wittichii (strain DSM 6014 / CCUG 31198 / JCM 15750 / NBRC 105917 / EY 4224 / RW1)</name>
    <name type="common">Sphingomonas wittichii</name>
    <dbReference type="NCBI Taxonomy" id="392499"/>
    <lineage>
        <taxon>Bacteria</taxon>
        <taxon>Pseudomonadati</taxon>
        <taxon>Pseudomonadota</taxon>
        <taxon>Alphaproteobacteria</taxon>
        <taxon>Sphingomonadales</taxon>
        <taxon>Sphingomonadaceae</taxon>
        <taxon>Rhizorhabdus</taxon>
    </lineage>
</organism>
<protein>
    <submittedName>
        <fullName evidence="6">Aldehyde dehydrogenase</fullName>
    </submittedName>
</protein>
<feature type="domain" description="Aldehyde dehydrogenase" evidence="5">
    <location>
        <begin position="21"/>
        <end position="465"/>
    </location>
</feature>
<dbReference type="PANTHER" id="PTHR11699">
    <property type="entry name" value="ALDEHYDE DEHYDROGENASE-RELATED"/>
    <property type="match status" value="1"/>
</dbReference>
<comment type="similarity">
    <text evidence="1 4">Belongs to the aldehyde dehydrogenase family.</text>
</comment>
<dbReference type="KEGG" id="swi:Swit_1605"/>
<dbReference type="PROSITE" id="PS00687">
    <property type="entry name" value="ALDEHYDE_DEHYDR_GLU"/>
    <property type="match status" value="1"/>
</dbReference>
<dbReference type="InterPro" id="IPR044086">
    <property type="entry name" value="LUC3-like"/>
</dbReference>
<dbReference type="Gene3D" id="3.40.605.10">
    <property type="entry name" value="Aldehyde Dehydrogenase, Chain A, domain 1"/>
    <property type="match status" value="1"/>
</dbReference>
<dbReference type="InterPro" id="IPR016160">
    <property type="entry name" value="Ald_DH_CS_CYS"/>
</dbReference>
<keyword evidence="7" id="KW-1185">Reference proteome</keyword>
<evidence type="ECO:0000313" key="7">
    <source>
        <dbReference type="Proteomes" id="UP000001989"/>
    </source>
</evidence>
<reference evidence="6 7" key="1">
    <citation type="journal article" date="2010" name="J. Bacteriol.">
        <title>Genome sequence of the dioxin-mineralizing bacterium Sphingomonas wittichii RW1.</title>
        <authorList>
            <person name="Miller T.R."/>
            <person name="Delcher A.L."/>
            <person name="Salzberg S.L."/>
            <person name="Saunders E."/>
            <person name="Detter J.C."/>
            <person name="Halden R.U."/>
        </authorList>
    </citation>
    <scope>NUCLEOTIDE SEQUENCE [LARGE SCALE GENOMIC DNA]</scope>
    <source>
        <strain evidence="7">DSM 6014 / CCUG 31198 / JCM 15750 / NBRC 105917 / EY 4224 / RW1</strain>
    </source>
</reference>
<dbReference type="InterPro" id="IPR016162">
    <property type="entry name" value="Ald_DH_N"/>
</dbReference>
<evidence type="ECO:0000256" key="4">
    <source>
        <dbReference type="RuleBase" id="RU003345"/>
    </source>
</evidence>
<feature type="active site" evidence="3">
    <location>
        <position position="245"/>
    </location>
</feature>
<dbReference type="InterPro" id="IPR015590">
    <property type="entry name" value="Aldehyde_DH_dom"/>
</dbReference>
<dbReference type="GO" id="GO:0016620">
    <property type="term" value="F:oxidoreductase activity, acting on the aldehyde or oxo group of donors, NAD or NADP as acceptor"/>
    <property type="evidence" value="ECO:0007669"/>
    <property type="project" value="InterPro"/>
</dbReference>
<name>A0A9J9LDR3_RHIWR</name>
<dbReference type="InterPro" id="IPR029510">
    <property type="entry name" value="Ald_DH_CS_GLU"/>
</dbReference>
<evidence type="ECO:0000313" key="6">
    <source>
        <dbReference type="EMBL" id="ABQ67968.1"/>
    </source>
</evidence>
<dbReference type="Gene3D" id="3.40.309.10">
    <property type="entry name" value="Aldehyde Dehydrogenase, Chain A, domain 2"/>
    <property type="match status" value="1"/>
</dbReference>
<dbReference type="EMBL" id="CP000699">
    <property type="protein sequence ID" value="ABQ67968.1"/>
    <property type="molecule type" value="Genomic_DNA"/>
</dbReference>
<dbReference type="Pfam" id="PF00171">
    <property type="entry name" value="Aldedh"/>
    <property type="match status" value="1"/>
</dbReference>
<dbReference type="SUPFAM" id="SSF53720">
    <property type="entry name" value="ALDH-like"/>
    <property type="match status" value="1"/>
</dbReference>
<dbReference type="CDD" id="cd07106">
    <property type="entry name" value="ALDH_AldA-AAD23400"/>
    <property type="match status" value="1"/>
</dbReference>
<dbReference type="Proteomes" id="UP000001989">
    <property type="component" value="Chromosome"/>
</dbReference>
<evidence type="ECO:0000259" key="5">
    <source>
        <dbReference type="Pfam" id="PF00171"/>
    </source>
</evidence>
<accession>A0A9J9LDR3</accession>
<dbReference type="AlphaFoldDB" id="A0A9J9LDR3"/>
<dbReference type="InterPro" id="IPR016163">
    <property type="entry name" value="Ald_DH_C"/>
</dbReference>